<feature type="transmembrane region" description="Helical" evidence="8">
    <location>
        <begin position="366"/>
        <end position="392"/>
    </location>
</feature>
<keyword evidence="1 8" id="KW-0813">Transport</keyword>
<dbReference type="GO" id="GO:0065002">
    <property type="term" value="P:intracellular protein transmembrane transport"/>
    <property type="evidence" value="ECO:0007669"/>
    <property type="project" value="UniProtKB-UniRule"/>
</dbReference>
<dbReference type="NCBIfam" id="NF009082">
    <property type="entry name" value="PRK12417.1"/>
    <property type="match status" value="1"/>
</dbReference>
<dbReference type="HAMAP" id="MF_01466">
    <property type="entry name" value="SecY2"/>
    <property type="match status" value="1"/>
</dbReference>
<evidence type="ECO:0000313" key="10">
    <source>
        <dbReference type="EMBL" id="GEP85489.1"/>
    </source>
</evidence>
<feature type="transmembrane region" description="Helical" evidence="8">
    <location>
        <begin position="12"/>
        <end position="30"/>
    </location>
</feature>
<proteinExistence type="inferred from homology"/>
<feature type="transmembrane region" description="Helical" evidence="8">
    <location>
        <begin position="337"/>
        <end position="360"/>
    </location>
</feature>
<evidence type="ECO:0000256" key="5">
    <source>
        <dbReference type="ARBA" id="ARBA00022989"/>
    </source>
</evidence>
<evidence type="ECO:0000256" key="6">
    <source>
        <dbReference type="ARBA" id="ARBA00023010"/>
    </source>
</evidence>
<sequence>MKKYLKDYEYKILYKRIIFTCWILIIYIFGTHIPAITTESTNTSISEFYKMTAANVGGDYRALNIFSLGLGPWLTAMIFMTLIYYRDSDRMLKQTRREKSTKEKIFTLILAVIQAYFVVFTLLSHAQIELSEKWLIILVLISGAMMLVWLSDLNTRYGIAGPMPIVMISIIRSIMRQKIGFSELGPVLLISSLLVLLIILLVLIFIEITEYRLPYLDIMDISSRREHTYLAWKLNPGGSIAIMISFAAFFVLNSAINLIVQFFNSKNNEVLNFLDFSTPIGITIFLLLQLVLSYGISRLILDPKRKAKDFKKNGNFFPGVDPGKPTYQYLVHKARRISWLGAFIVTVIIGIPLYATLLIPQFSKEIYLSVQIIVLVYISLNIVETVKTYLYFDQYKSFLNRYW</sequence>
<comment type="similarity">
    <text evidence="8">Belongs to the SecY/SEC61-alpha family. SecY2 subfamily.</text>
</comment>
<keyword evidence="7 8" id="KW-0472">Membrane</keyword>
<comment type="function">
    <text evidence="8">Part of the accessory SecA2/SecY2 system specifically required for export of possible cell wall proteins. The central subunit of a protein translocation channel.</text>
</comment>
<keyword evidence="3 8" id="KW-0812">Transmembrane</keyword>
<dbReference type="EMBL" id="BKAR01000031">
    <property type="protein sequence ID" value="GEP85489.1"/>
    <property type="molecule type" value="Genomic_DNA"/>
</dbReference>
<keyword evidence="5 8" id="KW-1133">Transmembrane helix</keyword>
<dbReference type="OrthoDB" id="2055747at2"/>
<dbReference type="RefSeq" id="WP_095103118.1">
    <property type="nucleotide sequence ID" value="NZ_BKAR01000031.1"/>
</dbReference>
<feature type="transmembrane region" description="Helical" evidence="8">
    <location>
        <begin position="105"/>
        <end position="128"/>
    </location>
</feature>
<comment type="subunit">
    <text evidence="8">Component of the accessory SecA2/SecY2 protein translocase complex required to export cell wall proteins. May form heterotrimers with SecE and SecG subunits.</text>
</comment>
<dbReference type="Pfam" id="PF00344">
    <property type="entry name" value="SecY"/>
    <property type="match status" value="1"/>
</dbReference>
<comment type="subcellular location">
    <subcellularLocation>
        <location evidence="8">Cell membrane</location>
        <topology evidence="8">Multi-pass membrane protein</topology>
    </subcellularLocation>
</comment>
<evidence type="ECO:0000256" key="7">
    <source>
        <dbReference type="ARBA" id="ARBA00023136"/>
    </source>
</evidence>
<accession>A0A239TJ49</accession>
<feature type="transmembrane region" description="Helical" evidence="8">
    <location>
        <begin position="240"/>
        <end position="260"/>
    </location>
</feature>
<dbReference type="InterPro" id="IPR002208">
    <property type="entry name" value="SecY/SEC61-alpha"/>
</dbReference>
<dbReference type="Proteomes" id="UP000321736">
    <property type="component" value="Unassembled WGS sequence"/>
</dbReference>
<feature type="transmembrane region" description="Helical" evidence="8">
    <location>
        <begin position="280"/>
        <end position="301"/>
    </location>
</feature>
<evidence type="ECO:0000256" key="3">
    <source>
        <dbReference type="ARBA" id="ARBA00022692"/>
    </source>
</evidence>
<keyword evidence="6 8" id="KW-0811">Translocation</keyword>
<dbReference type="PANTHER" id="PTHR10906">
    <property type="entry name" value="SECY/SEC61-ALPHA FAMILY MEMBER"/>
    <property type="match status" value="1"/>
</dbReference>
<gene>
    <name evidence="8 10" type="primary">secY2</name>
    <name evidence="10" type="ORF">SPI02_20740</name>
</gene>
<keyword evidence="4 8" id="KW-0653">Protein transport</keyword>
<dbReference type="PIRSF" id="PIRSF004557">
    <property type="entry name" value="SecY"/>
    <property type="match status" value="1"/>
</dbReference>
<reference evidence="10 11" key="1">
    <citation type="submission" date="2019-07" db="EMBL/GenBank/DDBJ databases">
        <title>Whole genome shotgun sequence of Staphylococcus piscifermentans NBRC 109625.</title>
        <authorList>
            <person name="Hosoyama A."/>
            <person name="Uohara A."/>
            <person name="Ohji S."/>
            <person name="Ichikawa N."/>
        </authorList>
    </citation>
    <scope>NUCLEOTIDE SEQUENCE [LARGE SCALE GENOMIC DNA]</scope>
    <source>
        <strain evidence="10 11">NBRC 109625</strain>
    </source>
</reference>
<feature type="transmembrane region" description="Helical" evidence="8">
    <location>
        <begin position="157"/>
        <end position="175"/>
    </location>
</feature>
<evidence type="ECO:0000313" key="11">
    <source>
        <dbReference type="Proteomes" id="UP000321736"/>
    </source>
</evidence>
<comment type="caution">
    <text evidence="10">The sequence shown here is derived from an EMBL/GenBank/DDBJ whole genome shotgun (WGS) entry which is preliminary data.</text>
</comment>
<dbReference type="PRINTS" id="PR00303">
    <property type="entry name" value="SECYTRNLCASE"/>
</dbReference>
<dbReference type="InterPro" id="IPR014269">
    <property type="entry name" value="SecY2"/>
</dbReference>
<evidence type="ECO:0000256" key="8">
    <source>
        <dbReference type="HAMAP-Rule" id="MF_01466"/>
    </source>
</evidence>
<keyword evidence="11" id="KW-1185">Reference proteome</keyword>
<feature type="transmembrane region" description="Helical" evidence="8">
    <location>
        <begin position="134"/>
        <end position="150"/>
    </location>
</feature>
<dbReference type="SUPFAM" id="SSF103491">
    <property type="entry name" value="Preprotein translocase SecY subunit"/>
    <property type="match status" value="1"/>
</dbReference>
<dbReference type="InterPro" id="IPR023201">
    <property type="entry name" value="SecY_dom_sf"/>
</dbReference>
<evidence type="ECO:0000256" key="2">
    <source>
        <dbReference type="ARBA" id="ARBA00022475"/>
    </source>
</evidence>
<dbReference type="Gene3D" id="1.10.3370.10">
    <property type="entry name" value="SecY subunit domain"/>
    <property type="match status" value="1"/>
</dbReference>
<dbReference type="GO" id="GO:0005886">
    <property type="term" value="C:plasma membrane"/>
    <property type="evidence" value="ECO:0007669"/>
    <property type="project" value="UniProtKB-SubCell"/>
</dbReference>
<organism evidence="10 11">
    <name type="scientific">Staphylococcus piscifermentans</name>
    <dbReference type="NCBI Taxonomy" id="70258"/>
    <lineage>
        <taxon>Bacteria</taxon>
        <taxon>Bacillati</taxon>
        <taxon>Bacillota</taxon>
        <taxon>Bacilli</taxon>
        <taxon>Bacillales</taxon>
        <taxon>Staphylococcaceae</taxon>
        <taxon>Staphylococcus</taxon>
    </lineage>
</organism>
<keyword evidence="2 8" id="KW-1003">Cell membrane</keyword>
<protein>
    <recommendedName>
        <fullName evidence="8 9">Accessory Sec system protein translocase subunit SecY2</fullName>
    </recommendedName>
</protein>
<evidence type="ECO:0000256" key="1">
    <source>
        <dbReference type="ARBA" id="ARBA00022448"/>
    </source>
</evidence>
<name>A0A239TJ49_9STAP</name>
<feature type="transmembrane region" description="Helical" evidence="8">
    <location>
        <begin position="187"/>
        <end position="206"/>
    </location>
</feature>
<dbReference type="GO" id="GO:0006605">
    <property type="term" value="P:protein targeting"/>
    <property type="evidence" value="ECO:0007669"/>
    <property type="project" value="UniProtKB-UniRule"/>
</dbReference>
<dbReference type="AlphaFoldDB" id="A0A239TJ49"/>
<evidence type="ECO:0000256" key="9">
    <source>
        <dbReference type="NCBIfam" id="TIGR02920"/>
    </source>
</evidence>
<feature type="transmembrane region" description="Helical" evidence="8">
    <location>
        <begin position="65"/>
        <end position="85"/>
    </location>
</feature>
<dbReference type="NCBIfam" id="TIGR02920">
    <property type="entry name" value="acc_sec_Y2"/>
    <property type="match status" value="1"/>
</dbReference>
<evidence type="ECO:0000256" key="4">
    <source>
        <dbReference type="ARBA" id="ARBA00022927"/>
    </source>
</evidence>